<dbReference type="HOGENOM" id="CLU_2307937_0_0_1"/>
<accession>A0A093XD48</accession>
<sequence length="100" mass="11519">MEQAEELLATFFPPLPATIEDEGTQPQREPIHMPDLTIEEIERKVFELTWKDLRGWPPAMTSLQDSELPSNEKCKIIPLKKPERQLLAAKAWRPISLLSN</sequence>
<protein>
    <submittedName>
        <fullName evidence="2">Uncharacterized protein</fullName>
    </submittedName>
</protein>
<evidence type="ECO:0000313" key="2">
    <source>
        <dbReference type="EMBL" id="KFX43133.1"/>
    </source>
</evidence>
<gene>
    <name evidence="2" type="ORF">GQ26_0380850</name>
</gene>
<comment type="caution">
    <text evidence="2">The sequence shown here is derived from an EMBL/GenBank/DDBJ whole genome shotgun (WGS) entry which is preliminary data.</text>
</comment>
<name>A0A093XD48_TALMA</name>
<organism evidence="2">
    <name type="scientific">Talaromyces marneffei PM1</name>
    <dbReference type="NCBI Taxonomy" id="1077442"/>
    <lineage>
        <taxon>Eukaryota</taxon>
        <taxon>Fungi</taxon>
        <taxon>Dikarya</taxon>
        <taxon>Ascomycota</taxon>
        <taxon>Pezizomycotina</taxon>
        <taxon>Eurotiomycetes</taxon>
        <taxon>Eurotiomycetidae</taxon>
        <taxon>Eurotiales</taxon>
        <taxon>Trichocomaceae</taxon>
        <taxon>Talaromyces</taxon>
        <taxon>Talaromyces sect. Talaromyces</taxon>
    </lineage>
</organism>
<evidence type="ECO:0000256" key="1">
    <source>
        <dbReference type="SAM" id="MobiDB-lite"/>
    </source>
</evidence>
<dbReference type="AlphaFoldDB" id="A0A093XD48"/>
<proteinExistence type="predicted"/>
<feature type="region of interest" description="Disordered" evidence="1">
    <location>
        <begin position="10"/>
        <end position="33"/>
    </location>
</feature>
<reference evidence="2" key="1">
    <citation type="journal article" date="2014" name="PLoS Genet.">
        <title>Signature Gene Expression Reveals Novel Clues to the Molecular Mechanisms of Dimorphic Transition in Penicillium marneffei.</title>
        <authorList>
            <person name="Yang E."/>
            <person name="Wang G."/>
            <person name="Cai J."/>
            <person name="Woo P.C."/>
            <person name="Lau S.K."/>
            <person name="Yuen K.-Y."/>
            <person name="Chow W.-N."/>
            <person name="Lin X."/>
        </authorList>
    </citation>
    <scope>NUCLEOTIDE SEQUENCE [LARGE SCALE GENOMIC DNA]</scope>
    <source>
        <strain evidence="2">PM1</strain>
    </source>
</reference>
<dbReference type="EMBL" id="JPOX01000038">
    <property type="protein sequence ID" value="KFX43133.1"/>
    <property type="molecule type" value="Genomic_DNA"/>
</dbReference>